<evidence type="ECO:0000256" key="2">
    <source>
        <dbReference type="SAM" id="MobiDB-lite"/>
    </source>
</evidence>
<evidence type="ECO:0000313" key="5">
    <source>
        <dbReference type="Proteomes" id="UP001184150"/>
    </source>
</evidence>
<dbReference type="EMBL" id="JAVDRD010000002">
    <property type="protein sequence ID" value="MDR6510348.1"/>
    <property type="molecule type" value="Genomic_DNA"/>
</dbReference>
<reference evidence="4 5" key="1">
    <citation type="submission" date="2023-07" db="EMBL/GenBank/DDBJ databases">
        <title>Sorghum-associated microbial communities from plants grown in Nebraska, USA.</title>
        <authorList>
            <person name="Schachtman D."/>
        </authorList>
    </citation>
    <scope>NUCLEOTIDE SEQUENCE [LARGE SCALE GENOMIC DNA]</scope>
    <source>
        <strain evidence="4 5">DS1027</strain>
    </source>
</reference>
<dbReference type="InterPro" id="IPR013974">
    <property type="entry name" value="SAF"/>
</dbReference>
<accession>A0ABU1MJ51</accession>
<feature type="region of interest" description="Disordered" evidence="2">
    <location>
        <begin position="79"/>
        <end position="108"/>
    </location>
</feature>
<keyword evidence="1" id="KW-0456">Lyase</keyword>
<name>A0ABU1MJ51_9SPHN</name>
<feature type="domain" description="SAF" evidence="3">
    <location>
        <begin position="20"/>
        <end position="91"/>
    </location>
</feature>
<gene>
    <name evidence="4" type="ORF">J2792_001208</name>
</gene>
<evidence type="ECO:0000259" key="3">
    <source>
        <dbReference type="SMART" id="SM00858"/>
    </source>
</evidence>
<evidence type="ECO:0000313" key="4">
    <source>
        <dbReference type="EMBL" id="MDR6510348.1"/>
    </source>
</evidence>
<protein>
    <recommendedName>
        <fullName evidence="3">SAF domain-containing protein</fullName>
    </recommendedName>
</protein>
<proteinExistence type="predicted"/>
<keyword evidence="5" id="KW-1185">Reference proteome</keyword>
<organism evidence="4 5">
    <name type="scientific">Novosphingobium capsulatum</name>
    <dbReference type="NCBI Taxonomy" id="13688"/>
    <lineage>
        <taxon>Bacteria</taxon>
        <taxon>Pseudomonadati</taxon>
        <taxon>Pseudomonadota</taxon>
        <taxon>Alphaproteobacteria</taxon>
        <taxon>Sphingomonadales</taxon>
        <taxon>Sphingomonadaceae</taxon>
        <taxon>Novosphingobium</taxon>
    </lineage>
</organism>
<evidence type="ECO:0000256" key="1">
    <source>
        <dbReference type="ARBA" id="ARBA00023239"/>
    </source>
</evidence>
<comment type="caution">
    <text evidence="4">The sequence shown here is derived from an EMBL/GenBank/DDBJ whole genome shotgun (WGS) entry which is preliminary data.</text>
</comment>
<feature type="compositionally biased region" description="Basic and acidic residues" evidence="2">
    <location>
        <begin position="98"/>
        <end position="108"/>
    </location>
</feature>
<dbReference type="CDD" id="cd11613">
    <property type="entry name" value="SAF_AH_GD"/>
    <property type="match status" value="1"/>
</dbReference>
<dbReference type="Gene3D" id="2.30.130.110">
    <property type="match status" value="1"/>
</dbReference>
<sequence>MVSPQADLAQEAFLLLDPADNVLVCIRDAALGEIVTIDGVAVPLPQAVPLGHKIARHDLAVGDKVLRYGAPIGSIKAATPRGGHVHSHNLASDYIPAHGRDASTKGSK</sequence>
<dbReference type="InterPro" id="IPR044144">
    <property type="entry name" value="SAF_UxaA/GarD"/>
</dbReference>
<dbReference type="SMART" id="SM00858">
    <property type="entry name" value="SAF"/>
    <property type="match status" value="1"/>
</dbReference>
<dbReference type="Proteomes" id="UP001184150">
    <property type="component" value="Unassembled WGS sequence"/>
</dbReference>
<dbReference type="RefSeq" id="WP_309804651.1">
    <property type="nucleotide sequence ID" value="NZ_JAVDRD010000002.1"/>
</dbReference>